<protein>
    <submittedName>
        <fullName evidence="1">Putative fungal specific transcription factor protein</fullName>
    </submittedName>
</protein>
<dbReference type="EMBL" id="KB707502">
    <property type="protein sequence ID" value="EMR62071.1"/>
    <property type="molecule type" value="Genomic_DNA"/>
</dbReference>
<dbReference type="OrthoDB" id="3862662at2759"/>
<evidence type="ECO:0000313" key="1">
    <source>
        <dbReference type="EMBL" id="EMR62071.1"/>
    </source>
</evidence>
<dbReference type="KEGG" id="ela:UCREL1_10997"/>
<accession>M7SWZ1</accession>
<dbReference type="HOGENOM" id="CLU_1255996_0_0_1"/>
<proteinExistence type="predicted"/>
<dbReference type="AlphaFoldDB" id="M7SWZ1"/>
<dbReference type="Proteomes" id="UP000012174">
    <property type="component" value="Unassembled WGS sequence"/>
</dbReference>
<organism evidence="1 2">
    <name type="scientific">Eutypa lata (strain UCR-EL1)</name>
    <name type="common">Grapevine dieback disease fungus</name>
    <name type="synonym">Eutypa armeniacae</name>
    <dbReference type="NCBI Taxonomy" id="1287681"/>
    <lineage>
        <taxon>Eukaryota</taxon>
        <taxon>Fungi</taxon>
        <taxon>Dikarya</taxon>
        <taxon>Ascomycota</taxon>
        <taxon>Pezizomycotina</taxon>
        <taxon>Sordariomycetes</taxon>
        <taxon>Xylariomycetidae</taxon>
        <taxon>Xylariales</taxon>
        <taxon>Diatrypaceae</taxon>
        <taxon>Eutypa</taxon>
    </lineage>
</organism>
<dbReference type="OMA" id="LETHEMN"/>
<name>M7SWZ1_EUTLA</name>
<reference evidence="2" key="1">
    <citation type="journal article" date="2013" name="Genome Announc.">
        <title>Draft genome sequence of the grapevine dieback fungus Eutypa lata UCR-EL1.</title>
        <authorList>
            <person name="Blanco-Ulate B."/>
            <person name="Rolshausen P.E."/>
            <person name="Cantu D."/>
        </authorList>
    </citation>
    <scope>NUCLEOTIDE SEQUENCE [LARGE SCALE GENOMIC DNA]</scope>
    <source>
        <strain evidence="2">UCR-EL1</strain>
    </source>
</reference>
<keyword evidence="2" id="KW-1185">Reference proteome</keyword>
<gene>
    <name evidence="1" type="ORF">UCREL1_10997</name>
</gene>
<dbReference type="STRING" id="1287681.M7SWZ1"/>
<sequence length="220" mass="24080">MLDHSKRLETIRLNCERFSYPEVVSLTEAAHELSTSIQAEIAARPTAYFSLIPAQCLAYSAVMKVLSIYTAEAPDDSLGVPSMEGRAWTGDDVSLQMTCIESRKAMSEQIHDFAKDLLSFISCDGQMVKTSPFVLDAVYSAATVFLAAWKDGGDQSAEESFATTKKLLVRLSGRWRLGAEYLKALDHHEMNAMIGQNFASSQAVPILPSSSMVTIPTIVC</sequence>
<evidence type="ECO:0000313" key="2">
    <source>
        <dbReference type="Proteomes" id="UP000012174"/>
    </source>
</evidence>